<accession>A0A7C3ICY0</accession>
<dbReference type="NCBIfam" id="TIGR00251">
    <property type="entry name" value="DUF167 family protein"/>
    <property type="match status" value="1"/>
</dbReference>
<proteinExistence type="inferred from homology"/>
<gene>
    <name evidence="3" type="ORF">ENS59_02890</name>
</gene>
<comment type="caution">
    <text evidence="3">The sequence shown here is derived from an EMBL/GenBank/DDBJ whole genome shotgun (WGS) entry which is preliminary data.</text>
</comment>
<dbReference type="Pfam" id="PF02594">
    <property type="entry name" value="DUF167"/>
    <property type="match status" value="1"/>
</dbReference>
<dbReference type="AlphaFoldDB" id="A0A7C3ICY0"/>
<dbReference type="HAMAP" id="MF_00634">
    <property type="entry name" value="UPF0235"/>
    <property type="match status" value="1"/>
</dbReference>
<dbReference type="EMBL" id="DSVL01000086">
    <property type="protein sequence ID" value="HFH28443.1"/>
    <property type="molecule type" value="Genomic_DNA"/>
</dbReference>
<dbReference type="InterPro" id="IPR003746">
    <property type="entry name" value="DUF167"/>
</dbReference>
<dbReference type="GO" id="GO:0005737">
    <property type="term" value="C:cytoplasm"/>
    <property type="evidence" value="ECO:0007669"/>
    <property type="project" value="TreeGrafter"/>
</dbReference>
<comment type="similarity">
    <text evidence="1 2">Belongs to the UPF0235 family.</text>
</comment>
<dbReference type="SMART" id="SM01152">
    <property type="entry name" value="DUF167"/>
    <property type="match status" value="1"/>
</dbReference>
<evidence type="ECO:0000313" key="3">
    <source>
        <dbReference type="EMBL" id="HFH28443.1"/>
    </source>
</evidence>
<sequence length="97" mass="10396">MDNWYRIKDGALFIDIKAVPGASKTEIAGLAENRLRVKIAAAPEDGKANAQLIAFLAKKTGCSKSRIELVSGDKSRLKTLSLPLEALESLRTLIGSA</sequence>
<organism evidence="3">
    <name type="scientific">Gracilinema caldarium</name>
    <dbReference type="NCBI Taxonomy" id="215591"/>
    <lineage>
        <taxon>Bacteria</taxon>
        <taxon>Pseudomonadati</taxon>
        <taxon>Spirochaetota</taxon>
        <taxon>Spirochaetia</taxon>
        <taxon>Spirochaetales</taxon>
        <taxon>Breznakiellaceae</taxon>
        <taxon>Gracilinema</taxon>
    </lineage>
</organism>
<dbReference type="PANTHER" id="PTHR13420:SF7">
    <property type="entry name" value="UPF0235 PROTEIN C15ORF40"/>
    <property type="match status" value="1"/>
</dbReference>
<dbReference type="Gene3D" id="3.30.1200.10">
    <property type="entry name" value="YggU-like"/>
    <property type="match status" value="1"/>
</dbReference>
<protein>
    <recommendedName>
        <fullName evidence="2">UPF0235 protein ENS59_02890</fullName>
    </recommendedName>
</protein>
<evidence type="ECO:0000256" key="1">
    <source>
        <dbReference type="ARBA" id="ARBA00010364"/>
    </source>
</evidence>
<dbReference type="InterPro" id="IPR036591">
    <property type="entry name" value="YggU-like_sf"/>
</dbReference>
<dbReference type="PANTHER" id="PTHR13420">
    <property type="entry name" value="UPF0235 PROTEIN C15ORF40"/>
    <property type="match status" value="1"/>
</dbReference>
<name>A0A7C3ICY0_9SPIR</name>
<reference evidence="3" key="1">
    <citation type="journal article" date="2020" name="mSystems">
        <title>Genome- and Community-Level Interaction Insights into Carbon Utilization and Element Cycling Functions of Hydrothermarchaeota in Hydrothermal Sediment.</title>
        <authorList>
            <person name="Zhou Z."/>
            <person name="Liu Y."/>
            <person name="Xu W."/>
            <person name="Pan J."/>
            <person name="Luo Z.H."/>
            <person name="Li M."/>
        </authorList>
    </citation>
    <scope>NUCLEOTIDE SEQUENCE [LARGE SCALE GENOMIC DNA]</scope>
    <source>
        <strain evidence="3">SpSt-503</strain>
    </source>
</reference>
<evidence type="ECO:0000256" key="2">
    <source>
        <dbReference type="HAMAP-Rule" id="MF_00634"/>
    </source>
</evidence>
<dbReference type="SUPFAM" id="SSF69786">
    <property type="entry name" value="YggU-like"/>
    <property type="match status" value="1"/>
</dbReference>